<organism evidence="3 4">
    <name type="scientific">Pyricularia oryzae</name>
    <name type="common">Rice blast fungus</name>
    <name type="synonym">Magnaporthe oryzae</name>
    <dbReference type="NCBI Taxonomy" id="318829"/>
    <lineage>
        <taxon>Eukaryota</taxon>
        <taxon>Fungi</taxon>
        <taxon>Dikarya</taxon>
        <taxon>Ascomycota</taxon>
        <taxon>Pezizomycotina</taxon>
        <taxon>Sordariomycetes</taxon>
        <taxon>Sordariomycetidae</taxon>
        <taxon>Magnaporthales</taxon>
        <taxon>Pyriculariaceae</taxon>
        <taxon>Pyricularia</taxon>
    </lineage>
</organism>
<feature type="compositionally biased region" description="Basic and acidic residues" evidence="1">
    <location>
        <begin position="60"/>
        <end position="70"/>
    </location>
</feature>
<dbReference type="Proteomes" id="UP000294847">
    <property type="component" value="Chromosome 5"/>
</dbReference>
<name>A0A4P7NME2_PYROR</name>
<evidence type="ECO:0000313" key="4">
    <source>
        <dbReference type="Proteomes" id="UP000294847"/>
    </source>
</evidence>
<dbReference type="EMBL" id="CP034208">
    <property type="protein sequence ID" value="QBZ63286.1"/>
    <property type="molecule type" value="Genomic_DNA"/>
</dbReference>
<proteinExistence type="predicted"/>
<sequence length="137" mass="14591">MRFTSAVIVALLASGAIAGGKGMAEANGIQHGERVTLANLLAKEKAACSQAACPPAANCDRSKCPDKRDLDEADCPPDSPGGKRYREAVARRAKSKTLSRRDPASRDDRAESAVFTAFIACFCCCGMWEMLASCFEQ</sequence>
<evidence type="ECO:0000256" key="1">
    <source>
        <dbReference type="SAM" id="MobiDB-lite"/>
    </source>
</evidence>
<accession>A0A4P7NME2</accession>
<evidence type="ECO:0000313" key="3">
    <source>
        <dbReference type="EMBL" id="QBZ63286.1"/>
    </source>
</evidence>
<evidence type="ECO:0000256" key="2">
    <source>
        <dbReference type="SAM" id="SignalP"/>
    </source>
</evidence>
<feature type="chain" id="PRO_5043814663" evidence="2">
    <location>
        <begin position="19"/>
        <end position="137"/>
    </location>
</feature>
<dbReference type="AlphaFoldDB" id="A0A4P7NME2"/>
<keyword evidence="2" id="KW-0732">Signal</keyword>
<feature type="region of interest" description="Disordered" evidence="1">
    <location>
        <begin position="54"/>
        <end position="106"/>
    </location>
</feature>
<gene>
    <name evidence="3" type="ORF">PoMZ_12183</name>
</gene>
<reference evidence="3 4" key="1">
    <citation type="journal article" date="2019" name="Mol. Biol. Evol.">
        <title>Blast fungal genomes show frequent chromosomal changes, gene gains and losses, and effector gene turnover.</title>
        <authorList>
            <person name="Gomez Luciano L.B."/>
            <person name="Jason Tsai I."/>
            <person name="Chuma I."/>
            <person name="Tosa Y."/>
            <person name="Chen Y.H."/>
            <person name="Li J.Y."/>
            <person name="Li M.Y."/>
            <person name="Jade Lu M.Y."/>
            <person name="Nakayashiki H."/>
            <person name="Li W.H."/>
        </authorList>
    </citation>
    <scope>NUCLEOTIDE SEQUENCE [LARGE SCALE GENOMIC DNA]</scope>
    <source>
        <strain evidence="3">MZ5-1-6</strain>
    </source>
</reference>
<protein>
    <submittedName>
        <fullName evidence="3">Uncharacterized protein</fullName>
    </submittedName>
</protein>
<feature type="signal peptide" evidence="2">
    <location>
        <begin position="1"/>
        <end position="18"/>
    </location>
</feature>